<reference evidence="1 2" key="1">
    <citation type="submission" date="2019-06" db="EMBL/GenBank/DDBJ databases">
        <title>Draft genome sequence of Methanolobus vulcani B1d.</title>
        <authorList>
            <person name="Creighbaum A.J."/>
            <person name="Ticak T."/>
            <person name="Hariraju D."/>
            <person name="Arivett B.A."/>
            <person name="Ferguson D.J.Jr."/>
        </authorList>
    </citation>
    <scope>NUCLEOTIDE SEQUENCE [LARGE SCALE GENOMIC DNA]</scope>
    <source>
        <strain evidence="1 2">B1d</strain>
    </source>
</reference>
<dbReference type="OrthoDB" id="125690at2157"/>
<gene>
    <name evidence="1" type="ORF">FKV42_12845</name>
</gene>
<evidence type="ECO:0000313" key="2">
    <source>
        <dbReference type="Proteomes" id="UP000319335"/>
    </source>
</evidence>
<protein>
    <submittedName>
        <fullName evidence="1">Uncharacterized protein</fullName>
    </submittedName>
</protein>
<dbReference type="AlphaFoldDB" id="A0A7Z8KLE4"/>
<proteinExistence type="predicted"/>
<name>A0A7Z8KLE4_9EURY</name>
<comment type="caution">
    <text evidence="1">The sequence shown here is derived from an EMBL/GenBank/DDBJ whole genome shotgun (WGS) entry which is preliminary data.</text>
</comment>
<sequence>MENYRVDDLNSINIILNSCSKDMFDGLTFVVRPVVGAIGYLRSMHKSYVFQKEIEKITNIDFETREKILDVFSDLVIEKNDEDFIRQLEVKINELNEIKDVFSELDCHKLNIEPKQMHNILSISLRRLDRTIDSIRDEINSMMWDSDEDIDQLLTLDQVFISIQEIIKETLDLPINKSKDSSKLNTLVYSLLYIEAYRRQKVSLEEFQDFLSFLSLYNYKEGKSLKDNDAVFEVLTV</sequence>
<dbReference type="Proteomes" id="UP000319335">
    <property type="component" value="Unassembled WGS sequence"/>
</dbReference>
<accession>A0A7Z8KLE4</accession>
<evidence type="ECO:0000313" key="1">
    <source>
        <dbReference type="EMBL" id="TQD23414.1"/>
    </source>
</evidence>
<dbReference type="RefSeq" id="WP_154810723.1">
    <property type="nucleotide sequence ID" value="NZ_VIAQ01000020.1"/>
</dbReference>
<organism evidence="1 2">
    <name type="scientific">Methanolobus vulcani</name>
    <dbReference type="NCBI Taxonomy" id="38026"/>
    <lineage>
        <taxon>Archaea</taxon>
        <taxon>Methanobacteriati</taxon>
        <taxon>Methanobacteriota</taxon>
        <taxon>Stenosarchaea group</taxon>
        <taxon>Methanomicrobia</taxon>
        <taxon>Methanosarcinales</taxon>
        <taxon>Methanosarcinaceae</taxon>
        <taxon>Methanolobus</taxon>
    </lineage>
</organism>
<dbReference type="EMBL" id="VIAQ01000020">
    <property type="protein sequence ID" value="TQD23414.1"/>
    <property type="molecule type" value="Genomic_DNA"/>
</dbReference>
<keyword evidence="2" id="KW-1185">Reference proteome</keyword>